<dbReference type="Proteomes" id="UP000001106">
    <property type="component" value="Chromosome"/>
</dbReference>
<dbReference type="OrthoDB" id="38613at2157"/>
<dbReference type="GeneID" id="5326673"/>
<dbReference type="NCBIfam" id="NF011470">
    <property type="entry name" value="PRK14887.1"/>
    <property type="match status" value="1"/>
</dbReference>
<dbReference type="KEGG" id="mae:Maeo_1106"/>
<gene>
    <name evidence="1" type="ordered locus">Maeo_1106</name>
</gene>
<dbReference type="HOGENOM" id="CLU_2645928_0_0_2"/>
<protein>
    <submittedName>
        <fullName evidence="1">Uncharacterized protein</fullName>
    </submittedName>
</protein>
<name>A6UW11_META3</name>
<dbReference type="STRING" id="419665.Maeo_1106"/>
<organism evidence="1 2">
    <name type="scientific">Methanococcus aeolicus (strain ATCC BAA-1280 / DSM 17508 / OCM 812 / Nankai-3)</name>
    <dbReference type="NCBI Taxonomy" id="419665"/>
    <lineage>
        <taxon>Archaea</taxon>
        <taxon>Methanobacteriati</taxon>
        <taxon>Methanobacteriota</taxon>
        <taxon>Methanomada group</taxon>
        <taxon>Methanococci</taxon>
        <taxon>Methanococcales</taxon>
        <taxon>Methanococcaceae</taxon>
        <taxon>Methanococcus</taxon>
    </lineage>
</organism>
<sequence length="86" mass="9977">MAEIYFKMELPSNENEVNSLKVDDMDDGLVIQTNYNHSTKNLILEIKTNSTGSLNNILDDYFVNYEMMLNIMDLTKNNVKVKKLNK</sequence>
<proteinExistence type="predicted"/>
<reference evidence="1" key="1">
    <citation type="submission" date="2007-06" db="EMBL/GenBank/DDBJ databases">
        <title>Complete sequence of Methanococcus aeolicus Nankai-3.</title>
        <authorList>
            <consortium name="US DOE Joint Genome Institute"/>
            <person name="Copeland A."/>
            <person name="Lucas S."/>
            <person name="Lapidus A."/>
            <person name="Barry K."/>
            <person name="Glavina del Rio T."/>
            <person name="Dalin E."/>
            <person name="Tice H."/>
            <person name="Pitluck S."/>
            <person name="Chain P."/>
            <person name="Malfatti S."/>
            <person name="Shin M."/>
            <person name="Vergez L."/>
            <person name="Schmutz J."/>
            <person name="Larimer F."/>
            <person name="Land M."/>
            <person name="Hauser L."/>
            <person name="Kyrpides N."/>
            <person name="Lykidis A."/>
            <person name="Sieprawska-Lupa M."/>
            <person name="Whitman W.B."/>
            <person name="Richardson P."/>
        </authorList>
    </citation>
    <scope>NUCLEOTIDE SEQUENCE [LARGE SCALE GENOMIC DNA]</scope>
    <source>
        <strain evidence="1">Nankai-3</strain>
    </source>
</reference>
<dbReference type="EMBL" id="CP000743">
    <property type="protein sequence ID" value="ABR56683.1"/>
    <property type="molecule type" value="Genomic_DNA"/>
</dbReference>
<keyword evidence="2" id="KW-1185">Reference proteome</keyword>
<dbReference type="AlphaFoldDB" id="A6UW11"/>
<accession>A6UW11</accession>
<dbReference type="RefSeq" id="WP_011973815.1">
    <property type="nucleotide sequence ID" value="NC_009635.1"/>
</dbReference>
<evidence type="ECO:0000313" key="2">
    <source>
        <dbReference type="Proteomes" id="UP000001106"/>
    </source>
</evidence>
<dbReference type="eggNOG" id="arCOG01354">
    <property type="taxonomic scope" value="Archaea"/>
</dbReference>
<evidence type="ECO:0000313" key="1">
    <source>
        <dbReference type="EMBL" id="ABR56683.1"/>
    </source>
</evidence>